<feature type="transmembrane region" description="Helical" evidence="1">
    <location>
        <begin position="415"/>
        <end position="439"/>
    </location>
</feature>
<keyword evidence="1" id="KW-0472">Membrane</keyword>
<keyword evidence="3" id="KW-1185">Reference proteome</keyword>
<dbReference type="EMBL" id="JAVHJS010000015">
    <property type="protein sequence ID" value="KAK2834803.1"/>
    <property type="molecule type" value="Genomic_DNA"/>
</dbReference>
<evidence type="ECO:0000313" key="3">
    <source>
        <dbReference type="Proteomes" id="UP001187315"/>
    </source>
</evidence>
<keyword evidence="1" id="KW-1133">Transmembrane helix</keyword>
<accession>A0AA88MBQ2</accession>
<dbReference type="Proteomes" id="UP001187315">
    <property type="component" value="Unassembled WGS sequence"/>
</dbReference>
<dbReference type="InterPro" id="IPR040346">
    <property type="entry name" value="GEX1/Brambleberry"/>
</dbReference>
<feature type="transmembrane region" description="Helical" evidence="1">
    <location>
        <begin position="364"/>
        <end position="385"/>
    </location>
</feature>
<organism evidence="2 3">
    <name type="scientific">Tachysurus vachellii</name>
    <name type="common">Darkbarbel catfish</name>
    <name type="synonym">Pelteobagrus vachellii</name>
    <dbReference type="NCBI Taxonomy" id="175792"/>
    <lineage>
        <taxon>Eukaryota</taxon>
        <taxon>Metazoa</taxon>
        <taxon>Chordata</taxon>
        <taxon>Craniata</taxon>
        <taxon>Vertebrata</taxon>
        <taxon>Euteleostomi</taxon>
        <taxon>Actinopterygii</taxon>
        <taxon>Neopterygii</taxon>
        <taxon>Teleostei</taxon>
        <taxon>Ostariophysi</taxon>
        <taxon>Siluriformes</taxon>
        <taxon>Bagridae</taxon>
        <taxon>Tachysurus</taxon>
    </lineage>
</organism>
<dbReference type="AlphaFoldDB" id="A0AA88MBQ2"/>
<dbReference type="PANTHER" id="PTHR33538">
    <property type="entry name" value="PROTEIN GAMETE EXPRESSED 1"/>
    <property type="match status" value="1"/>
</dbReference>
<keyword evidence="1" id="KW-0812">Transmembrane</keyword>
<gene>
    <name evidence="2" type="ORF">Q7C36_015504</name>
</gene>
<evidence type="ECO:0000313" key="2">
    <source>
        <dbReference type="EMBL" id="KAK2834803.1"/>
    </source>
</evidence>
<protein>
    <recommendedName>
        <fullName evidence="4">Brambleberry</fullName>
    </recommendedName>
</protein>
<sequence>MYRDARSVTGAQTGAVITEELVHKTLRSNGSKTFNEFGPVDAAAAVPSDAPPFEMSVADEKLLAEAKLIDMSPLDSCHFRVVSQLKATCNNLSEEQLAKLGVALFNCQSEVEGRPTFLCTEEMSIKECTADMDSDTWNAYHIVSNRARSVCYATRQQQFRRQTELTVNALISTATNQLDTMKDLKEGQRELRDMTAASLDKLLEGHGALQLQQGALKEGQEQLDASISANLQRLAQEKALISTGQQLVAQLIQGITQRIEVVSEQLKGQGTDVQEGHQAILNDLAEVRGRAQEIYSKMELNLNGVLQQQNTTVQFYAELMRKLERMNSTLGYMLTYLDNMQSRLEDRLHMIQGYLGWAGLSLRAVWVCVMHAGYFLFSAVLLSFLQCPTFSRVSLLITVPINAISEVNQQSALDLVTLSLLLFTLSLARWFVLQLLWALSNLKGQKCSDVHAALSAPPHEKTPEKSTKPFYSPATSSTPLVELDCDLEPEVPFVGQDSFMTGDPFMVALSPSRTYGPPSHGCLSVGTPSHSTPRLKNRHNLGGAVLENITQRNLGGILDIVSKSRSSSPNQSVASNSSFSGRPLCGGITRLGQPCKKRALAGQDFCRIHEGGHNSYSHL</sequence>
<name>A0AA88MBQ2_TACVA</name>
<dbReference type="PANTHER" id="PTHR33538:SF1">
    <property type="entry name" value="PROTEIN BRAMBLEBERRY"/>
    <property type="match status" value="1"/>
</dbReference>
<evidence type="ECO:0008006" key="4">
    <source>
        <dbReference type="Google" id="ProtNLM"/>
    </source>
</evidence>
<reference evidence="2" key="1">
    <citation type="submission" date="2023-08" db="EMBL/GenBank/DDBJ databases">
        <title>Pelteobagrus vachellii genome.</title>
        <authorList>
            <person name="Liu H."/>
        </authorList>
    </citation>
    <scope>NUCLEOTIDE SEQUENCE</scope>
    <source>
        <strain evidence="2">PRFRI_2022a</strain>
        <tissue evidence="2">Muscle</tissue>
    </source>
</reference>
<evidence type="ECO:0000256" key="1">
    <source>
        <dbReference type="SAM" id="Phobius"/>
    </source>
</evidence>
<comment type="caution">
    <text evidence="2">The sequence shown here is derived from an EMBL/GenBank/DDBJ whole genome shotgun (WGS) entry which is preliminary data.</text>
</comment>
<proteinExistence type="predicted"/>